<evidence type="ECO:0000313" key="8">
    <source>
        <dbReference type="EMBL" id="KAK1735839.1"/>
    </source>
</evidence>
<evidence type="ECO:0000256" key="6">
    <source>
        <dbReference type="SAM" id="Phobius"/>
    </source>
</evidence>
<evidence type="ECO:0000256" key="2">
    <source>
        <dbReference type="ARBA" id="ARBA00022692"/>
    </source>
</evidence>
<evidence type="ECO:0000256" key="1">
    <source>
        <dbReference type="ARBA" id="ARBA00004141"/>
    </source>
</evidence>
<feature type="region of interest" description="Disordered" evidence="5">
    <location>
        <begin position="144"/>
        <end position="176"/>
    </location>
</feature>
<dbReference type="AlphaFoldDB" id="A0AAD9D7M2"/>
<organism evidence="8 9">
    <name type="scientific">Skeletonema marinoi</name>
    <dbReference type="NCBI Taxonomy" id="267567"/>
    <lineage>
        <taxon>Eukaryota</taxon>
        <taxon>Sar</taxon>
        <taxon>Stramenopiles</taxon>
        <taxon>Ochrophyta</taxon>
        <taxon>Bacillariophyta</taxon>
        <taxon>Coscinodiscophyceae</taxon>
        <taxon>Thalassiosirophycidae</taxon>
        <taxon>Thalassiosirales</taxon>
        <taxon>Skeletonemataceae</taxon>
        <taxon>Skeletonema</taxon>
        <taxon>Skeletonema marinoi-dohrnii complex</taxon>
    </lineage>
</organism>
<dbReference type="PANTHER" id="PTHR10783">
    <property type="entry name" value="XENOTROPIC AND POLYTROPIC RETROVIRUS RECEPTOR 1-RELATED"/>
    <property type="match status" value="1"/>
</dbReference>
<evidence type="ECO:0000256" key="3">
    <source>
        <dbReference type="ARBA" id="ARBA00022989"/>
    </source>
</evidence>
<dbReference type="GO" id="GO:0005737">
    <property type="term" value="C:cytoplasm"/>
    <property type="evidence" value="ECO:0007669"/>
    <property type="project" value="TreeGrafter"/>
</dbReference>
<accession>A0AAD9D7M2</accession>
<evidence type="ECO:0000256" key="5">
    <source>
        <dbReference type="SAM" id="MobiDB-lite"/>
    </source>
</evidence>
<dbReference type="PROSITE" id="PS51380">
    <property type="entry name" value="EXS"/>
    <property type="match status" value="1"/>
</dbReference>
<comment type="subcellular location">
    <subcellularLocation>
        <location evidence="1">Membrane</location>
        <topology evidence="1">Multi-pass membrane protein</topology>
    </subcellularLocation>
</comment>
<dbReference type="PANTHER" id="PTHR10783:SF46">
    <property type="entry name" value="PROTEIN ERD1 HOMOLOG 2"/>
    <property type="match status" value="1"/>
</dbReference>
<gene>
    <name evidence="8" type="ORF">QTG54_013545</name>
</gene>
<dbReference type="EMBL" id="JATAAI010000032">
    <property type="protein sequence ID" value="KAK1735839.1"/>
    <property type="molecule type" value="Genomic_DNA"/>
</dbReference>
<keyword evidence="2 6" id="KW-0812">Transmembrane</keyword>
<feature type="transmembrane region" description="Helical" evidence="6">
    <location>
        <begin position="890"/>
        <end position="907"/>
    </location>
</feature>
<sequence length="984" mass="109452">MLMPIIAAIGSFWVSERVLKPKATALLILSCLAIYDIFISPPIPILRQSTHRGDEIVELLDNHHNEQLDENDNNNNDVNENYYKLYNQQEEDDLATSLRCYRGPLLLAVALFCAAYSLRVWRRGGCACDELLFLPGSPHEHAIIARSSGGGGGDNNKKKNKSVSKSGHDNDVEMMPLTDDTNSIEQQPSLSLSLQTKQRNNNISSIRTAIPFRKSPSSPTIHGSSSFNNSSLMIEASFSEGDAAAGGGTSTTTPTERQSLLNDNEQLLTNSPPSPTTTQRAAISSPLLAADDSPMGYLRERAWSGLNMLVITENFGGGGVPSLPELSEDDDNDDGNDTTAAAHDDDDNNSSRLQVLSGSGSGGESNATTTTSTSRRKSSIITTTNNNNNVNNNNNKERYDVDYAPSGPSVLGAALDLTLPVLFNFHMFVVLMKDHYKKEAMEAGIVLTTSSMEDGVITASEATTTAAAAAVNDSDDTFGGALQLFTPPEVPPKVLPLIFLSGVLVRTQFPRRQRVRFYKTILQGTILAPFKPVRFRDAFVGDIVTSLYDLNETGYIVSESSLLHGIVLPLAYDTGKRWPYLGNAFKYLTAGLVVLYGMTHAAGERGTWWIISFTAATLYQIVWDSCIDWELLVVVRNDAREMKESSASSSWWRCSNFISSLNPRFFPTTLLMYVVQPFRRRVSQPLRRVWELMPKRLDQIRLRPKRLFDDDKFYWRALFANAALRFCWMMGFIPAYRVSIMDGSTQETFADKFNGWSFVILGALEIFRRSIWGIIKVELETIKLTSGGDNDLTMASTADEYLREGKWNAWRRHGVSATNDDNADTAENEDDDEEDSQIIWLNPEKHHQSPGARRQTESFIFKHQSGNQAHRWLGITVSSTFIRTAYKVELLLWPVVFLVLSYMVILIDVTCFGRLPNVRFNVGRVLGVTVGLLDRSNAEFAASVLEQQIEKEKSRDTGSHRDVIFFAQQALSISASRVNAARFT</sequence>
<feature type="compositionally biased region" description="Acidic residues" evidence="5">
    <location>
        <begin position="326"/>
        <end position="336"/>
    </location>
</feature>
<feature type="domain" description="EXS" evidence="7">
    <location>
        <begin position="543"/>
        <end position="808"/>
    </location>
</feature>
<feature type="region of interest" description="Disordered" evidence="5">
    <location>
        <begin position="318"/>
        <end position="397"/>
    </location>
</feature>
<reference evidence="8" key="1">
    <citation type="submission" date="2023-06" db="EMBL/GenBank/DDBJ databases">
        <title>Survivors Of The Sea: Transcriptome response of Skeletonema marinoi to long-term dormancy.</title>
        <authorList>
            <person name="Pinder M.I.M."/>
            <person name="Kourtchenko O."/>
            <person name="Robertson E.K."/>
            <person name="Larsson T."/>
            <person name="Maumus F."/>
            <person name="Osuna-Cruz C.M."/>
            <person name="Vancaester E."/>
            <person name="Stenow R."/>
            <person name="Vandepoele K."/>
            <person name="Ploug H."/>
            <person name="Bruchert V."/>
            <person name="Godhe A."/>
            <person name="Topel M."/>
        </authorList>
    </citation>
    <scope>NUCLEOTIDE SEQUENCE</scope>
    <source>
        <strain evidence="8">R05AC</strain>
    </source>
</reference>
<keyword evidence="4 6" id="KW-0472">Membrane</keyword>
<dbReference type="GO" id="GO:0016020">
    <property type="term" value="C:membrane"/>
    <property type="evidence" value="ECO:0007669"/>
    <property type="project" value="UniProtKB-SubCell"/>
</dbReference>
<dbReference type="Proteomes" id="UP001224775">
    <property type="component" value="Unassembled WGS sequence"/>
</dbReference>
<dbReference type="Pfam" id="PF03124">
    <property type="entry name" value="EXS"/>
    <property type="match status" value="2"/>
</dbReference>
<comment type="caution">
    <text evidence="8">The sequence shown here is derived from an EMBL/GenBank/DDBJ whole genome shotgun (WGS) entry which is preliminary data.</text>
</comment>
<proteinExistence type="predicted"/>
<evidence type="ECO:0000259" key="7">
    <source>
        <dbReference type="PROSITE" id="PS51380"/>
    </source>
</evidence>
<protein>
    <submittedName>
        <fullName evidence="8">SYG1 family protein</fullName>
    </submittedName>
</protein>
<feature type="compositionally biased region" description="Low complexity" evidence="5">
    <location>
        <begin position="364"/>
        <end position="394"/>
    </location>
</feature>
<evidence type="ECO:0000256" key="4">
    <source>
        <dbReference type="ARBA" id="ARBA00023136"/>
    </source>
</evidence>
<feature type="compositionally biased region" description="Low complexity" evidence="5">
    <location>
        <begin position="215"/>
        <end position="226"/>
    </location>
</feature>
<keyword evidence="9" id="KW-1185">Reference proteome</keyword>
<name>A0AAD9D7M2_9STRA</name>
<feature type="region of interest" description="Disordered" evidence="5">
    <location>
        <begin position="265"/>
        <end position="287"/>
    </location>
</feature>
<feature type="region of interest" description="Disordered" evidence="5">
    <location>
        <begin position="207"/>
        <end position="226"/>
    </location>
</feature>
<evidence type="ECO:0000313" key="9">
    <source>
        <dbReference type="Proteomes" id="UP001224775"/>
    </source>
</evidence>
<dbReference type="InterPro" id="IPR004342">
    <property type="entry name" value="EXS_C"/>
</dbReference>
<keyword evidence="3 6" id="KW-1133">Transmembrane helix</keyword>